<comment type="caution">
    <text evidence="6">The sequence shown here is derived from an EMBL/GenBank/DDBJ whole genome shotgun (WGS) entry which is preliminary data.</text>
</comment>
<proteinExistence type="inferred from homology"/>
<dbReference type="EMBL" id="QFYP01000001">
    <property type="protein sequence ID" value="RAK60394.1"/>
    <property type="molecule type" value="Genomic_DNA"/>
</dbReference>
<dbReference type="RefSeq" id="WP_111457687.1">
    <property type="nucleotide sequence ID" value="NZ_QFYP01000001.1"/>
</dbReference>
<name>A0A328B3H6_9CAUL</name>
<keyword evidence="2" id="KW-0479">Metal-binding</keyword>
<dbReference type="Gene3D" id="3.20.20.60">
    <property type="entry name" value="Phosphoenolpyruvate-binding domains"/>
    <property type="match status" value="1"/>
</dbReference>
<evidence type="ECO:0000256" key="3">
    <source>
        <dbReference type="ARBA" id="ARBA00023239"/>
    </source>
</evidence>
<dbReference type="InterPro" id="IPR040442">
    <property type="entry name" value="Pyrv_kinase-like_dom_sf"/>
</dbReference>
<dbReference type="InterPro" id="IPR015813">
    <property type="entry name" value="Pyrv/PenolPyrv_kinase-like_dom"/>
</dbReference>
<dbReference type="GO" id="GO:0005737">
    <property type="term" value="C:cytoplasm"/>
    <property type="evidence" value="ECO:0007669"/>
    <property type="project" value="TreeGrafter"/>
</dbReference>
<keyword evidence="3" id="KW-0456">Lyase</keyword>
<keyword evidence="4" id="KW-0732">Signal</keyword>
<dbReference type="GO" id="GO:0016832">
    <property type="term" value="F:aldehyde-lyase activity"/>
    <property type="evidence" value="ECO:0007669"/>
    <property type="project" value="TreeGrafter"/>
</dbReference>
<evidence type="ECO:0000256" key="1">
    <source>
        <dbReference type="ARBA" id="ARBA00005568"/>
    </source>
</evidence>
<dbReference type="SUPFAM" id="SSF51621">
    <property type="entry name" value="Phosphoenolpyruvate/pyruvate domain"/>
    <property type="match status" value="1"/>
</dbReference>
<accession>A0A328B3H6</accession>
<evidence type="ECO:0000256" key="2">
    <source>
        <dbReference type="ARBA" id="ARBA00022723"/>
    </source>
</evidence>
<keyword evidence="7" id="KW-1185">Reference proteome</keyword>
<dbReference type="PANTHER" id="PTHR30502:SF0">
    <property type="entry name" value="PHOSPHOENOLPYRUVATE CARBOXYLASE FAMILY PROTEIN"/>
    <property type="match status" value="1"/>
</dbReference>
<dbReference type="InterPro" id="IPR005000">
    <property type="entry name" value="Aldolase/citrate-lyase_domain"/>
</dbReference>
<protein>
    <recommendedName>
        <fullName evidence="5">HpcH/HpaI aldolase/citrate lyase domain-containing protein</fullName>
    </recommendedName>
</protein>
<evidence type="ECO:0000256" key="4">
    <source>
        <dbReference type="SAM" id="SignalP"/>
    </source>
</evidence>
<dbReference type="Proteomes" id="UP000249842">
    <property type="component" value="Unassembled WGS sequence"/>
</dbReference>
<feature type="chain" id="PRO_5016452113" description="HpcH/HpaI aldolase/citrate lyase domain-containing protein" evidence="4">
    <location>
        <begin position="22"/>
        <end position="329"/>
    </location>
</feature>
<dbReference type="GO" id="GO:0046872">
    <property type="term" value="F:metal ion binding"/>
    <property type="evidence" value="ECO:0007669"/>
    <property type="project" value="UniProtKB-KW"/>
</dbReference>
<evidence type="ECO:0000313" key="7">
    <source>
        <dbReference type="Proteomes" id="UP000249842"/>
    </source>
</evidence>
<gene>
    <name evidence="6" type="ORF">DJ021_11545</name>
</gene>
<dbReference type="AlphaFoldDB" id="A0A328B3H6"/>
<reference evidence="7" key="1">
    <citation type="submission" date="2018-05" db="EMBL/GenBank/DDBJ databases">
        <authorList>
            <person name="Li X."/>
        </authorList>
    </citation>
    <scope>NUCLEOTIDE SEQUENCE [LARGE SCALE GENOMIC DNA]</scope>
    <source>
        <strain evidence="7">HKS-05</strain>
    </source>
</reference>
<dbReference type="Pfam" id="PF03328">
    <property type="entry name" value="HpcH_HpaI"/>
    <property type="match status" value="1"/>
</dbReference>
<feature type="signal peptide" evidence="4">
    <location>
        <begin position="1"/>
        <end position="21"/>
    </location>
</feature>
<sequence length="329" mass="34967">MKKHLAYVAALSVLAAAAAAAAQPAAAQGAAAPRSAPAPKRINRAIDILESGQPVYYSQTSAGGYEDGKRLASTKADYILYDMEHGLFDIKELRAFMQGLADGGPTRTGHRTPTVIATLPMAGSDEASAKANVWMIQQTLAAGVHGILLCQTESPEAARVLVEATRYPFAPQVQGLNHGMRGAGSQVFAAKIWGISEDEYLRRADVWPLNPDGEIMLGVKLENPRSVARAEEITKVPGLAFAEWGPGDQGFYLVGRPTPGAPPSVQHPAMVAARARVLAATKIAHIKFLNSCSENTVIDQIKDGTMICTGGDTPAADKGRAFTKRQQPW</sequence>
<feature type="domain" description="HpcH/HpaI aldolase/citrate lyase" evidence="5">
    <location>
        <begin position="72"/>
        <end position="292"/>
    </location>
</feature>
<dbReference type="PANTHER" id="PTHR30502">
    <property type="entry name" value="2-KETO-3-DEOXY-L-RHAMNONATE ALDOLASE"/>
    <property type="match status" value="1"/>
</dbReference>
<dbReference type="OrthoDB" id="9802624at2"/>
<dbReference type="InterPro" id="IPR050251">
    <property type="entry name" value="HpcH-HpaI_aldolase"/>
</dbReference>
<evidence type="ECO:0000259" key="5">
    <source>
        <dbReference type="Pfam" id="PF03328"/>
    </source>
</evidence>
<comment type="similarity">
    <text evidence="1">Belongs to the HpcH/HpaI aldolase family.</text>
</comment>
<organism evidence="6 7">
    <name type="scientific">Phenylobacterium hankyongense</name>
    <dbReference type="NCBI Taxonomy" id="1813876"/>
    <lineage>
        <taxon>Bacteria</taxon>
        <taxon>Pseudomonadati</taxon>
        <taxon>Pseudomonadota</taxon>
        <taxon>Alphaproteobacteria</taxon>
        <taxon>Caulobacterales</taxon>
        <taxon>Caulobacteraceae</taxon>
        <taxon>Phenylobacterium</taxon>
    </lineage>
</organism>
<evidence type="ECO:0000313" key="6">
    <source>
        <dbReference type="EMBL" id="RAK60394.1"/>
    </source>
</evidence>